<dbReference type="InterPro" id="IPR033379">
    <property type="entry name" value="Acid_Pase_AS"/>
</dbReference>
<keyword evidence="2" id="KW-0378">Hydrolase</keyword>
<accession>A0A6P8G347</accession>
<evidence type="ECO:0000256" key="2">
    <source>
        <dbReference type="ARBA" id="ARBA00022801"/>
    </source>
</evidence>
<dbReference type="InterPro" id="IPR000560">
    <property type="entry name" value="His_Pase_clade-2"/>
</dbReference>
<dbReference type="PANTHER" id="PTHR11567:SF110">
    <property type="entry name" value="2-PHOSPHOXYLOSE PHOSPHATASE 1"/>
    <property type="match status" value="1"/>
</dbReference>
<evidence type="ECO:0000256" key="6">
    <source>
        <dbReference type="SAM" id="MobiDB-lite"/>
    </source>
</evidence>
<protein>
    <recommendedName>
        <fullName evidence="4">2-phosphoxylose phosphatase 1</fullName>
    </recommendedName>
    <alternativeName>
        <fullName evidence="5">Acid phosphatase-like protein 2</fullName>
    </alternativeName>
</protein>
<dbReference type="GO" id="GO:0005794">
    <property type="term" value="C:Golgi apparatus"/>
    <property type="evidence" value="ECO:0007669"/>
    <property type="project" value="TreeGrafter"/>
</dbReference>
<dbReference type="CTD" id="92370"/>
<feature type="region of interest" description="Disordered" evidence="6">
    <location>
        <begin position="435"/>
        <end position="462"/>
    </location>
</feature>
<dbReference type="InterPro" id="IPR029033">
    <property type="entry name" value="His_PPase_superfam"/>
</dbReference>
<evidence type="ECO:0000313" key="9">
    <source>
        <dbReference type="RefSeq" id="XP_031429876.1"/>
    </source>
</evidence>
<dbReference type="GO" id="GO:0050650">
    <property type="term" value="P:chondroitin sulfate proteoglycan biosynthetic process"/>
    <property type="evidence" value="ECO:0007669"/>
    <property type="project" value="TreeGrafter"/>
</dbReference>
<dbReference type="GeneID" id="116221882"/>
<feature type="signal peptide" evidence="7">
    <location>
        <begin position="1"/>
        <end position="18"/>
    </location>
</feature>
<dbReference type="Proteomes" id="UP000515152">
    <property type="component" value="Chromosome 9"/>
</dbReference>
<comment type="similarity">
    <text evidence="1">Belongs to the histidine acid phosphatase family.</text>
</comment>
<evidence type="ECO:0000256" key="5">
    <source>
        <dbReference type="ARBA" id="ARBA00041499"/>
    </source>
</evidence>
<dbReference type="CDD" id="cd07061">
    <property type="entry name" value="HP_HAP_like"/>
    <property type="match status" value="1"/>
</dbReference>
<reference evidence="9 10" key="1">
    <citation type="submission" date="2025-04" db="UniProtKB">
        <authorList>
            <consortium name="RefSeq"/>
        </authorList>
    </citation>
    <scope>IDENTIFICATION</scope>
</reference>
<sequence length="534" mass="59038">MLARNRFILLLVVGVVLAALSYSLQYLQLMPVAPVEAVRSGGGKNRKRVNPVLLTPPATPDPLAGAYLYCNTPNRTQQTWEGHSPADYQLLSVQVMIRHGDRYPLYSIPRTKKPPIDCILSPNKKPSHPLLSSFIAHMGKDGQENWDASLTSLPRLPNHSACEMGELTQTGVVQHLRNGQLLRGAYLRGPPLLPASLGSSQVLLETTGKSRTLQSGLALLYGLLPGGHQRSALRVRQHWNALFCGRSCDCPARQRHLEAEQRRQYRLRVADTRLDRAYVAMAAALGVSPRAIRAANPVDALLCHLCHGLPFPCRVADGNGDNDSNAFSVSAATTCLTPAHLAEIRRQQEEDERERRGAGLYHRYAVLAAQPYLERCAARMERVARGNLSPTEPLVTLASAHDITLTPVLSALGLEGVAAFPGFAARLVMELWRRPPPAGGGARDRETERGRDRETERGRELKGRRSDDLFVRVLYNGEDLTFHTAFCRTHPRHTHTHTHTPLCPLGRFLRFVRGEIFSPLNATSYQEACHASVP</sequence>
<evidence type="ECO:0000256" key="3">
    <source>
        <dbReference type="ARBA" id="ARBA00036311"/>
    </source>
</evidence>
<evidence type="ECO:0000313" key="8">
    <source>
        <dbReference type="Proteomes" id="UP000515152"/>
    </source>
</evidence>
<evidence type="ECO:0000313" key="10">
    <source>
        <dbReference type="RefSeq" id="XP_031429877.1"/>
    </source>
</evidence>
<dbReference type="KEGG" id="char:116221882"/>
<proteinExistence type="inferred from homology"/>
<dbReference type="PANTHER" id="PTHR11567">
    <property type="entry name" value="ACID PHOSPHATASE-RELATED"/>
    <property type="match status" value="1"/>
</dbReference>
<feature type="compositionally biased region" description="Basic and acidic residues" evidence="6">
    <location>
        <begin position="442"/>
        <end position="462"/>
    </location>
</feature>
<dbReference type="InterPro" id="IPR050645">
    <property type="entry name" value="Histidine_acid_phosphatase"/>
</dbReference>
<dbReference type="Gene3D" id="3.40.50.1240">
    <property type="entry name" value="Phosphoglycerate mutase-like"/>
    <property type="match status" value="1"/>
</dbReference>
<organism evidence="8 10">
    <name type="scientific">Clupea harengus</name>
    <name type="common">Atlantic herring</name>
    <dbReference type="NCBI Taxonomy" id="7950"/>
    <lineage>
        <taxon>Eukaryota</taxon>
        <taxon>Metazoa</taxon>
        <taxon>Chordata</taxon>
        <taxon>Craniata</taxon>
        <taxon>Vertebrata</taxon>
        <taxon>Euteleostomi</taxon>
        <taxon>Actinopterygii</taxon>
        <taxon>Neopterygii</taxon>
        <taxon>Teleostei</taxon>
        <taxon>Clupei</taxon>
        <taxon>Clupeiformes</taxon>
        <taxon>Clupeoidei</taxon>
        <taxon>Clupeidae</taxon>
        <taxon>Clupea</taxon>
    </lineage>
</organism>
<keyword evidence="8" id="KW-1185">Reference proteome</keyword>
<evidence type="ECO:0000256" key="4">
    <source>
        <dbReference type="ARBA" id="ARBA00040357"/>
    </source>
</evidence>
<dbReference type="RefSeq" id="XP_031429877.1">
    <property type="nucleotide sequence ID" value="XM_031574017.2"/>
</dbReference>
<evidence type="ECO:0000256" key="1">
    <source>
        <dbReference type="ARBA" id="ARBA00005375"/>
    </source>
</evidence>
<evidence type="ECO:0000256" key="7">
    <source>
        <dbReference type="SAM" id="SignalP"/>
    </source>
</evidence>
<gene>
    <name evidence="9 10" type="primary">pxylp1</name>
</gene>
<keyword evidence="7" id="KW-0732">Signal</keyword>
<dbReference type="Pfam" id="PF00328">
    <property type="entry name" value="His_Phos_2"/>
    <property type="match status" value="1"/>
</dbReference>
<dbReference type="OrthoDB" id="10262962at2759"/>
<dbReference type="SUPFAM" id="SSF53254">
    <property type="entry name" value="Phosphoglycerate mutase-like"/>
    <property type="match status" value="1"/>
</dbReference>
<dbReference type="GO" id="GO:0016791">
    <property type="term" value="F:phosphatase activity"/>
    <property type="evidence" value="ECO:0007669"/>
    <property type="project" value="TreeGrafter"/>
</dbReference>
<dbReference type="AlphaFoldDB" id="A0A6P8G347"/>
<dbReference type="PROSITE" id="PS00616">
    <property type="entry name" value="HIS_ACID_PHOSPHAT_1"/>
    <property type="match status" value="1"/>
</dbReference>
<name>A0A6P8G347_CLUHA</name>
<feature type="chain" id="PRO_5044652880" description="2-phosphoxylose phosphatase 1" evidence="7">
    <location>
        <begin position="19"/>
        <end position="534"/>
    </location>
</feature>
<dbReference type="GO" id="GO:0006024">
    <property type="term" value="P:glycosaminoglycan biosynthetic process"/>
    <property type="evidence" value="ECO:0007669"/>
    <property type="project" value="TreeGrafter"/>
</dbReference>
<comment type="catalytic activity">
    <reaction evidence="3">
        <text>3-O-[beta-D-GlcA-(1-&gt;3)-beta-D-Gal-(1-&gt;3)-beta-D-Gal-(1-&gt;4)-beta-D-2-O-P-Xyl]-L-seryl-[protein] + H2O = 3-O-(beta-D-GlcA-(1-&gt;3)-beta-D-Gal-(1-&gt;3)-beta-D-Gal-(1-&gt;4)-beta-D-Xyl)-L-seryl-[protein] + phosphate</text>
        <dbReference type="Rhea" id="RHEA:56512"/>
        <dbReference type="Rhea" id="RHEA-COMP:12573"/>
        <dbReference type="Rhea" id="RHEA-COMP:14559"/>
        <dbReference type="ChEBI" id="CHEBI:15377"/>
        <dbReference type="ChEBI" id="CHEBI:43474"/>
        <dbReference type="ChEBI" id="CHEBI:132093"/>
        <dbReference type="ChEBI" id="CHEBI:140495"/>
    </reaction>
</comment>
<dbReference type="RefSeq" id="XP_031429876.1">
    <property type="nucleotide sequence ID" value="XM_031574016.2"/>
</dbReference>